<dbReference type="RefSeq" id="WP_183947611.1">
    <property type="nucleotide sequence ID" value="NZ_JACHHX010000005.1"/>
</dbReference>
<sequence>MRQTHTLYARLVLVLLLGLLGLPLAHAAEPWRVPMDWGNALIAATDSHSSISPDGRRAIAAPTVLVYAGDGRLLSAHGKPIQDLFAEAPPLSDLLGERGIEVRDYSRPKLLAQIEALTGNRPELDEGRPTVVLLYPPMAKAFCPPCATAAARMAERLQAFEVEAEILEVELEYGS</sequence>
<comment type="caution">
    <text evidence="2">The sequence shown here is derived from an EMBL/GenBank/DDBJ whole genome shotgun (WGS) entry which is preliminary data.</text>
</comment>
<protein>
    <submittedName>
        <fullName evidence="2">Uncharacterized protein</fullName>
    </submittedName>
</protein>
<evidence type="ECO:0000313" key="2">
    <source>
        <dbReference type="EMBL" id="MBB5015033.1"/>
    </source>
</evidence>
<dbReference type="Proteomes" id="UP000519004">
    <property type="component" value="Unassembled WGS sequence"/>
</dbReference>
<reference evidence="2 3" key="1">
    <citation type="submission" date="2020-08" db="EMBL/GenBank/DDBJ databases">
        <title>Genomic Encyclopedia of Type Strains, Phase IV (KMG-IV): sequencing the most valuable type-strain genomes for metagenomic binning, comparative biology and taxonomic classification.</title>
        <authorList>
            <person name="Goeker M."/>
        </authorList>
    </citation>
    <scope>NUCLEOTIDE SEQUENCE [LARGE SCALE GENOMIC DNA]</scope>
    <source>
        <strain evidence="2 3">DSM 25897</strain>
    </source>
</reference>
<accession>A0A7W8DD94</accession>
<feature type="signal peptide" evidence="1">
    <location>
        <begin position="1"/>
        <end position="27"/>
    </location>
</feature>
<organism evidence="2 3">
    <name type="scientific">Rehaibacterium terrae</name>
    <dbReference type="NCBI Taxonomy" id="1341696"/>
    <lineage>
        <taxon>Bacteria</taxon>
        <taxon>Pseudomonadati</taxon>
        <taxon>Pseudomonadota</taxon>
        <taxon>Gammaproteobacteria</taxon>
        <taxon>Lysobacterales</taxon>
        <taxon>Lysobacteraceae</taxon>
        <taxon>Rehaibacterium</taxon>
    </lineage>
</organism>
<dbReference type="AlphaFoldDB" id="A0A7W8DD94"/>
<proteinExistence type="predicted"/>
<dbReference type="EMBL" id="JACHHX010000005">
    <property type="protein sequence ID" value="MBB5015033.1"/>
    <property type="molecule type" value="Genomic_DNA"/>
</dbReference>
<name>A0A7W8DD94_9GAMM</name>
<evidence type="ECO:0000313" key="3">
    <source>
        <dbReference type="Proteomes" id="UP000519004"/>
    </source>
</evidence>
<keyword evidence="1" id="KW-0732">Signal</keyword>
<feature type="chain" id="PRO_5031439788" evidence="1">
    <location>
        <begin position="28"/>
        <end position="175"/>
    </location>
</feature>
<evidence type="ECO:0000256" key="1">
    <source>
        <dbReference type="SAM" id="SignalP"/>
    </source>
</evidence>
<keyword evidence="3" id="KW-1185">Reference proteome</keyword>
<gene>
    <name evidence="2" type="ORF">HNQ58_000914</name>
</gene>